<evidence type="ECO:0000313" key="2">
    <source>
        <dbReference type="Proteomes" id="UP000295636"/>
    </source>
</evidence>
<gene>
    <name evidence="1" type="ORF">E1757_05435</name>
</gene>
<dbReference type="EMBL" id="SMRT01000002">
    <property type="protein sequence ID" value="TDF99304.1"/>
    <property type="molecule type" value="Genomic_DNA"/>
</dbReference>
<dbReference type="GO" id="GO:0008745">
    <property type="term" value="F:N-acetylmuramoyl-L-alanine amidase activity"/>
    <property type="evidence" value="ECO:0007669"/>
    <property type="project" value="InterPro"/>
</dbReference>
<sequence>MQFFGIVIHQSSCPSINGKGYDFFITRGGAIIPSIEQTDPLYIHICLEGDFSGHRHTYTVEEKEQFFLLNKLVLQLAGTFRFQRDDIFPHTVSCPGAFFPWSQLVISAEDRYH</sequence>
<accession>A0A4V2ZU22</accession>
<organism evidence="1 2">
    <name type="scientific">Paenibacillus piri</name>
    <dbReference type="NCBI Taxonomy" id="2547395"/>
    <lineage>
        <taxon>Bacteria</taxon>
        <taxon>Bacillati</taxon>
        <taxon>Bacillota</taxon>
        <taxon>Bacilli</taxon>
        <taxon>Bacillales</taxon>
        <taxon>Paenibacillaceae</taxon>
        <taxon>Paenibacillus</taxon>
    </lineage>
</organism>
<dbReference type="OrthoDB" id="2630778at2"/>
<dbReference type="SUPFAM" id="SSF55846">
    <property type="entry name" value="N-acetylmuramoyl-L-alanine amidase-like"/>
    <property type="match status" value="1"/>
</dbReference>
<dbReference type="AlphaFoldDB" id="A0A4V2ZU22"/>
<reference evidence="1 2" key="1">
    <citation type="submission" date="2019-03" db="EMBL/GenBank/DDBJ databases">
        <title>This is whole genome sequence of Paenibacillus sp MS74 strain.</title>
        <authorList>
            <person name="Trinh H.N."/>
        </authorList>
    </citation>
    <scope>NUCLEOTIDE SEQUENCE [LARGE SCALE GENOMIC DNA]</scope>
    <source>
        <strain evidence="1 2">MS74</strain>
    </source>
</reference>
<dbReference type="InterPro" id="IPR036505">
    <property type="entry name" value="Amidase/PGRP_sf"/>
</dbReference>
<comment type="caution">
    <text evidence="1">The sequence shown here is derived from an EMBL/GenBank/DDBJ whole genome shotgun (WGS) entry which is preliminary data.</text>
</comment>
<evidence type="ECO:0000313" key="1">
    <source>
        <dbReference type="EMBL" id="TDF99304.1"/>
    </source>
</evidence>
<proteinExistence type="predicted"/>
<keyword evidence="2" id="KW-1185">Reference proteome</keyword>
<name>A0A4V2ZU22_9BACL</name>
<dbReference type="RefSeq" id="WP_133225842.1">
    <property type="nucleotide sequence ID" value="NZ_SMRT01000002.1"/>
</dbReference>
<protein>
    <submittedName>
        <fullName evidence="1">Uncharacterized protein</fullName>
    </submittedName>
</protein>
<dbReference type="GO" id="GO:0009253">
    <property type="term" value="P:peptidoglycan catabolic process"/>
    <property type="evidence" value="ECO:0007669"/>
    <property type="project" value="InterPro"/>
</dbReference>
<dbReference type="Proteomes" id="UP000295636">
    <property type="component" value="Unassembled WGS sequence"/>
</dbReference>